<dbReference type="EMBL" id="JAFHKK010000030">
    <property type="protein sequence ID" value="MBN2965277.1"/>
    <property type="molecule type" value="Genomic_DNA"/>
</dbReference>
<dbReference type="PROSITE" id="PS51755">
    <property type="entry name" value="OMPR_PHOB"/>
    <property type="match status" value="1"/>
</dbReference>
<reference evidence="4" key="1">
    <citation type="submission" date="2021-02" db="EMBL/GenBank/DDBJ databases">
        <title>Sulfurospirillum tamanensis sp. nov.</title>
        <authorList>
            <person name="Frolova A."/>
            <person name="Merkel A."/>
            <person name="Slobodkin A."/>
        </authorList>
    </citation>
    <scope>NUCLEOTIDE SEQUENCE</scope>
    <source>
        <strain evidence="4">T05b</strain>
    </source>
</reference>
<dbReference type="SUPFAM" id="SSF46894">
    <property type="entry name" value="C-terminal effector domain of the bipartite response regulators"/>
    <property type="match status" value="1"/>
</dbReference>
<feature type="domain" description="OmpR/PhoB-type" evidence="3">
    <location>
        <begin position="43"/>
        <end position="137"/>
    </location>
</feature>
<dbReference type="Gene3D" id="1.10.10.10">
    <property type="entry name" value="Winged helix-like DNA-binding domain superfamily/Winged helix DNA-binding domain"/>
    <property type="match status" value="1"/>
</dbReference>
<dbReference type="RefSeq" id="WP_205459823.1">
    <property type="nucleotide sequence ID" value="NZ_JAFHKK010000030.1"/>
</dbReference>
<keyword evidence="5" id="KW-1185">Reference proteome</keyword>
<evidence type="ECO:0000256" key="1">
    <source>
        <dbReference type="ARBA" id="ARBA00023125"/>
    </source>
</evidence>
<keyword evidence="1 2" id="KW-0238">DNA-binding</keyword>
<dbReference type="SMART" id="SM00862">
    <property type="entry name" value="Trans_reg_C"/>
    <property type="match status" value="1"/>
</dbReference>
<comment type="caution">
    <text evidence="4">The sequence shown here is derived from an EMBL/GenBank/DDBJ whole genome shotgun (WGS) entry which is preliminary data.</text>
</comment>
<gene>
    <name evidence="4" type="ORF">JWV37_10830</name>
</gene>
<dbReference type="Proteomes" id="UP000703590">
    <property type="component" value="Unassembled WGS sequence"/>
</dbReference>
<organism evidence="4 5">
    <name type="scientific">Sulfurospirillum tamanense</name>
    <dbReference type="NCBI Taxonomy" id="2813362"/>
    <lineage>
        <taxon>Bacteria</taxon>
        <taxon>Pseudomonadati</taxon>
        <taxon>Campylobacterota</taxon>
        <taxon>Epsilonproteobacteria</taxon>
        <taxon>Campylobacterales</taxon>
        <taxon>Sulfurospirillaceae</taxon>
        <taxon>Sulfurospirillum</taxon>
    </lineage>
</organism>
<dbReference type="Pfam" id="PF00486">
    <property type="entry name" value="Trans_reg_C"/>
    <property type="match status" value="1"/>
</dbReference>
<name>A0ABS2WUD8_9BACT</name>
<feature type="DNA-binding region" description="OmpR/PhoB-type" evidence="2">
    <location>
        <begin position="43"/>
        <end position="137"/>
    </location>
</feature>
<sequence>TDKEYLLKAVDLHLEHYIVKPINLTTLTDALLRCAKRISKHQSLHIKLPKDYTYDADHKELRYYNKLIKLTKKEVGFLELLLANTHRVVTYQELQDNVWQDDVMTDSALRSLVRNLRKKLPSDFITNLSGVGYKIALH</sequence>
<reference evidence="4" key="2">
    <citation type="submission" date="2021-02" db="EMBL/GenBank/DDBJ databases">
        <authorList>
            <person name="Merkel A.Y."/>
        </authorList>
    </citation>
    <scope>NUCLEOTIDE SEQUENCE</scope>
    <source>
        <strain evidence="4">T05b</strain>
    </source>
</reference>
<dbReference type="InterPro" id="IPR036388">
    <property type="entry name" value="WH-like_DNA-bd_sf"/>
</dbReference>
<evidence type="ECO:0000256" key="2">
    <source>
        <dbReference type="PROSITE-ProRule" id="PRU01091"/>
    </source>
</evidence>
<dbReference type="CDD" id="cd00383">
    <property type="entry name" value="trans_reg_C"/>
    <property type="match status" value="1"/>
</dbReference>
<feature type="non-terminal residue" evidence="4">
    <location>
        <position position="1"/>
    </location>
</feature>
<evidence type="ECO:0000259" key="3">
    <source>
        <dbReference type="PROSITE" id="PS51755"/>
    </source>
</evidence>
<protein>
    <submittedName>
        <fullName evidence="4">Response regulator transcription factor</fullName>
    </submittedName>
</protein>
<proteinExistence type="predicted"/>
<accession>A0ABS2WUD8</accession>
<evidence type="ECO:0000313" key="4">
    <source>
        <dbReference type="EMBL" id="MBN2965277.1"/>
    </source>
</evidence>
<dbReference type="InterPro" id="IPR016032">
    <property type="entry name" value="Sig_transdc_resp-reg_C-effctor"/>
</dbReference>
<dbReference type="InterPro" id="IPR001867">
    <property type="entry name" value="OmpR/PhoB-type_DNA-bd"/>
</dbReference>
<evidence type="ECO:0000313" key="5">
    <source>
        <dbReference type="Proteomes" id="UP000703590"/>
    </source>
</evidence>